<evidence type="ECO:0000256" key="4">
    <source>
        <dbReference type="SAM" id="SignalP"/>
    </source>
</evidence>
<evidence type="ECO:0000256" key="1">
    <source>
        <dbReference type="ARBA" id="ARBA00010062"/>
    </source>
</evidence>
<sequence>MSGPRFRAFPAALAPALASVLALALLAGCGTRLTQDELVAMNGGAVTTVPGADPAGTAADVPGAVQADPGAPAPDPNAAAPGAQPVATPVAGGTAAKPGTTTATTAPGASTSGGGKSSRPATAALKTDNKPLTICSISEMGGPAGAALAQGVNGMQAWVGDVNSRGGVAGHQIRLVVKDSGSDPNVALSHARACVENEGAVAIVGSMAPFTSRGMMGYLQSKGVPAIGGDCGSSAWNDSPVMFNQCPAVATNYWSLAAEAARSGAQNKKFGFLYCQEAQTCAEGKRFMIDEKFVAQNGLELAYSKQFSLTQLDFTSECSAMKSAGVTAVTIVADPSALQRMGQSCSRQGFNPIYVLSYASVYPDTPTKAGLANIRLALPVVPFCCVTGADAENETFQRYLTSFQRYGGGKEPGPAAIIGFTAGLLFERFVLGVAETTPTVSSAALLKAAGGLKKETLGGMVAPITLTPGQKTPDTKCWSVMEARNGGAFTTPYGLTMSCRK</sequence>
<feature type="signal peptide" evidence="4">
    <location>
        <begin position="1"/>
        <end position="27"/>
    </location>
</feature>
<evidence type="ECO:0000313" key="7">
    <source>
        <dbReference type="Proteomes" id="UP001500957"/>
    </source>
</evidence>
<proteinExistence type="inferred from homology"/>
<name>A0ABP3RTB7_9ACTN</name>
<feature type="region of interest" description="Disordered" evidence="3">
    <location>
        <begin position="51"/>
        <end position="125"/>
    </location>
</feature>
<feature type="domain" description="Leucine-binding protein" evidence="5">
    <location>
        <begin position="132"/>
        <end position="487"/>
    </location>
</feature>
<dbReference type="Pfam" id="PF13458">
    <property type="entry name" value="Peripla_BP_6"/>
    <property type="match status" value="1"/>
</dbReference>
<dbReference type="Proteomes" id="UP001500957">
    <property type="component" value="Unassembled WGS sequence"/>
</dbReference>
<protein>
    <recommendedName>
        <fullName evidence="5">Leucine-binding protein domain-containing protein</fullName>
    </recommendedName>
</protein>
<dbReference type="Gene3D" id="3.40.50.2300">
    <property type="match status" value="2"/>
</dbReference>
<gene>
    <name evidence="6" type="ORF">GCM10009547_18820</name>
</gene>
<comment type="caution">
    <text evidence="6">The sequence shown here is derived from an EMBL/GenBank/DDBJ whole genome shotgun (WGS) entry which is preliminary data.</text>
</comment>
<evidence type="ECO:0000313" key="6">
    <source>
        <dbReference type="EMBL" id="GAA0616928.1"/>
    </source>
</evidence>
<dbReference type="SUPFAM" id="SSF53822">
    <property type="entry name" value="Periplasmic binding protein-like I"/>
    <property type="match status" value="1"/>
</dbReference>
<dbReference type="PANTHER" id="PTHR47235:SF1">
    <property type="entry name" value="BLR6548 PROTEIN"/>
    <property type="match status" value="1"/>
</dbReference>
<keyword evidence="7" id="KW-1185">Reference proteome</keyword>
<evidence type="ECO:0000256" key="3">
    <source>
        <dbReference type="SAM" id="MobiDB-lite"/>
    </source>
</evidence>
<dbReference type="InterPro" id="IPR028082">
    <property type="entry name" value="Peripla_BP_I"/>
</dbReference>
<accession>A0ABP3RTB7</accession>
<reference evidence="7" key="1">
    <citation type="journal article" date="2019" name="Int. J. Syst. Evol. Microbiol.">
        <title>The Global Catalogue of Microorganisms (GCM) 10K type strain sequencing project: providing services to taxonomists for standard genome sequencing and annotation.</title>
        <authorList>
            <consortium name="The Broad Institute Genomics Platform"/>
            <consortium name="The Broad Institute Genome Sequencing Center for Infectious Disease"/>
            <person name="Wu L."/>
            <person name="Ma J."/>
        </authorList>
    </citation>
    <scope>NUCLEOTIDE SEQUENCE [LARGE SCALE GENOMIC DNA]</scope>
    <source>
        <strain evidence="7">JCM 10671</strain>
    </source>
</reference>
<evidence type="ECO:0000259" key="5">
    <source>
        <dbReference type="Pfam" id="PF13458"/>
    </source>
</evidence>
<organism evidence="6 7">
    <name type="scientific">Sporichthya brevicatena</name>
    <dbReference type="NCBI Taxonomy" id="171442"/>
    <lineage>
        <taxon>Bacteria</taxon>
        <taxon>Bacillati</taxon>
        <taxon>Actinomycetota</taxon>
        <taxon>Actinomycetes</taxon>
        <taxon>Sporichthyales</taxon>
        <taxon>Sporichthyaceae</taxon>
        <taxon>Sporichthya</taxon>
    </lineage>
</organism>
<dbReference type="EMBL" id="BAAAHE010000014">
    <property type="protein sequence ID" value="GAA0616928.1"/>
    <property type="molecule type" value="Genomic_DNA"/>
</dbReference>
<feature type="compositionally biased region" description="Low complexity" evidence="3">
    <location>
        <begin position="61"/>
        <end position="110"/>
    </location>
</feature>
<dbReference type="InterPro" id="IPR028081">
    <property type="entry name" value="Leu-bd"/>
</dbReference>
<feature type="chain" id="PRO_5045863762" description="Leucine-binding protein domain-containing protein" evidence="4">
    <location>
        <begin position="28"/>
        <end position="501"/>
    </location>
</feature>
<dbReference type="RefSeq" id="WP_344603964.1">
    <property type="nucleotide sequence ID" value="NZ_BAAAHE010000014.1"/>
</dbReference>
<evidence type="ECO:0000256" key="2">
    <source>
        <dbReference type="ARBA" id="ARBA00022729"/>
    </source>
</evidence>
<keyword evidence="2 4" id="KW-0732">Signal</keyword>
<dbReference type="PROSITE" id="PS51257">
    <property type="entry name" value="PROKAR_LIPOPROTEIN"/>
    <property type="match status" value="1"/>
</dbReference>
<dbReference type="PANTHER" id="PTHR47235">
    <property type="entry name" value="BLR6548 PROTEIN"/>
    <property type="match status" value="1"/>
</dbReference>
<comment type="similarity">
    <text evidence="1">Belongs to the leucine-binding protein family.</text>
</comment>